<dbReference type="PROSITE" id="PS00031">
    <property type="entry name" value="NUCLEAR_REC_DBD_1"/>
    <property type="match status" value="1"/>
</dbReference>
<dbReference type="FunFam" id="3.30.50.10:FF:000006">
    <property type="entry name" value="Nuclear receptor subfamily 5 group A member"/>
    <property type="match status" value="1"/>
</dbReference>
<keyword evidence="5 10" id="KW-0805">Transcription regulation</keyword>
<gene>
    <name evidence="11" type="ORF">PACLA_8A039420</name>
</gene>
<evidence type="ECO:0000256" key="7">
    <source>
        <dbReference type="ARBA" id="ARBA00023163"/>
    </source>
</evidence>
<evidence type="ECO:0000256" key="2">
    <source>
        <dbReference type="ARBA" id="ARBA00022723"/>
    </source>
</evidence>
<dbReference type="Pfam" id="PF00104">
    <property type="entry name" value="Hormone_recep"/>
    <property type="match status" value="1"/>
</dbReference>
<dbReference type="GO" id="GO:0035259">
    <property type="term" value="F:nuclear glucocorticoid receptor binding"/>
    <property type="evidence" value="ECO:0007669"/>
    <property type="project" value="TreeGrafter"/>
</dbReference>
<evidence type="ECO:0000256" key="6">
    <source>
        <dbReference type="ARBA" id="ARBA00023125"/>
    </source>
</evidence>
<organism evidence="11 12">
    <name type="scientific">Paramuricea clavata</name>
    <name type="common">Red gorgonian</name>
    <name type="synonym">Violescent sea-whip</name>
    <dbReference type="NCBI Taxonomy" id="317549"/>
    <lineage>
        <taxon>Eukaryota</taxon>
        <taxon>Metazoa</taxon>
        <taxon>Cnidaria</taxon>
        <taxon>Anthozoa</taxon>
        <taxon>Octocorallia</taxon>
        <taxon>Malacalcyonacea</taxon>
        <taxon>Plexauridae</taxon>
        <taxon>Paramuricea</taxon>
    </lineage>
</organism>
<dbReference type="SMART" id="SM00399">
    <property type="entry name" value="ZnF_C4"/>
    <property type="match status" value="1"/>
</dbReference>
<keyword evidence="6 10" id="KW-0238">DNA-binding</keyword>
<sequence>MATLEASNKVCSDYPAKKPMDSLKTRICAVCGDKASGFHYGVQSCEGCKSFFKRTIQKQLQYICVEEKDCTIDKSNRIRCQYCRFQKCIKLGMLKEAVREDRAPGGRPRIKSLLTLKEHQETYGSSQMILEFIQARPDCVPSIKLDNHAMTIRDLYHFHTVEILMEVAVQELQMIIKWAKQLSCFNALDADDQINLLSEAALELWVFRICQRSSPHQGFVVFAKEVVWHVDYQSHVVIGQWVSLLLMYARKLQTLQLDMAEFACLSTILLFTQEPCSKLRNYDAVEENLKQAICCLKDYIKCSYPEKTNRFAQIILKLPSLREVCINAKKQSLFAKSFASFALPTISSMLVQQ</sequence>
<dbReference type="GO" id="GO:0005634">
    <property type="term" value="C:nucleus"/>
    <property type="evidence" value="ECO:0007669"/>
    <property type="project" value="UniProtKB-SubCell"/>
</dbReference>
<comment type="subcellular location">
    <subcellularLocation>
        <location evidence="1 10">Nucleus</location>
    </subcellularLocation>
</comment>
<dbReference type="SMART" id="SM00430">
    <property type="entry name" value="HOLI"/>
    <property type="match status" value="1"/>
</dbReference>
<dbReference type="InterPro" id="IPR000536">
    <property type="entry name" value="Nucl_hrmn_rcpt_lig-bd"/>
</dbReference>
<proteinExistence type="inferred from homology"/>
<dbReference type="EMBL" id="CACRXK020003002">
    <property type="protein sequence ID" value="CAB3997018.1"/>
    <property type="molecule type" value="Genomic_DNA"/>
</dbReference>
<keyword evidence="7 10" id="KW-0804">Transcription</keyword>
<dbReference type="SUPFAM" id="SSF48508">
    <property type="entry name" value="Nuclear receptor ligand-binding domain"/>
    <property type="match status" value="1"/>
</dbReference>
<dbReference type="PROSITE" id="PS51030">
    <property type="entry name" value="NUCLEAR_REC_DBD_2"/>
    <property type="match status" value="1"/>
</dbReference>
<dbReference type="PANTHER" id="PTHR24085:SF9">
    <property type="match status" value="1"/>
</dbReference>
<dbReference type="GO" id="GO:0000978">
    <property type="term" value="F:RNA polymerase II cis-regulatory region sequence-specific DNA binding"/>
    <property type="evidence" value="ECO:0007669"/>
    <property type="project" value="TreeGrafter"/>
</dbReference>
<evidence type="ECO:0000256" key="9">
    <source>
        <dbReference type="ARBA" id="ARBA00023242"/>
    </source>
</evidence>
<dbReference type="Gene3D" id="1.10.565.10">
    <property type="entry name" value="Retinoid X Receptor"/>
    <property type="match status" value="1"/>
</dbReference>
<protein>
    <submittedName>
        <fullName evidence="11">Nuclear receptor subfamily 4 group A member 1</fullName>
    </submittedName>
</protein>
<comment type="similarity">
    <text evidence="10">Belongs to the nuclear hormone receptor family.</text>
</comment>
<dbReference type="PROSITE" id="PS51843">
    <property type="entry name" value="NR_LBD"/>
    <property type="match status" value="1"/>
</dbReference>
<dbReference type="GO" id="GO:0005667">
    <property type="term" value="C:transcription regulator complex"/>
    <property type="evidence" value="ECO:0007669"/>
    <property type="project" value="TreeGrafter"/>
</dbReference>
<dbReference type="Pfam" id="PF00105">
    <property type="entry name" value="zf-C4"/>
    <property type="match status" value="1"/>
</dbReference>
<evidence type="ECO:0000313" key="11">
    <source>
        <dbReference type="EMBL" id="CAB3997018.1"/>
    </source>
</evidence>
<accession>A0A6S7GYC9</accession>
<dbReference type="PRINTS" id="PR00398">
    <property type="entry name" value="STRDHORMONER"/>
</dbReference>
<dbReference type="InterPro" id="IPR001723">
    <property type="entry name" value="Nuclear_hrmn_rcpt"/>
</dbReference>
<evidence type="ECO:0000313" key="12">
    <source>
        <dbReference type="Proteomes" id="UP001152795"/>
    </source>
</evidence>
<evidence type="ECO:0000256" key="3">
    <source>
        <dbReference type="ARBA" id="ARBA00022771"/>
    </source>
</evidence>
<dbReference type="InterPro" id="IPR001628">
    <property type="entry name" value="Znf_hrmn_rcpt"/>
</dbReference>
<comment type="caution">
    <text evidence="11">The sequence shown here is derived from an EMBL/GenBank/DDBJ whole genome shotgun (WGS) entry which is preliminary data.</text>
</comment>
<name>A0A6S7GYC9_PARCT</name>
<dbReference type="CDD" id="cd06916">
    <property type="entry name" value="NR_DBD_like"/>
    <property type="match status" value="1"/>
</dbReference>
<evidence type="ECO:0000256" key="5">
    <source>
        <dbReference type="ARBA" id="ARBA00023015"/>
    </source>
</evidence>
<dbReference type="GO" id="GO:0000981">
    <property type="term" value="F:DNA-binding transcription factor activity, RNA polymerase II-specific"/>
    <property type="evidence" value="ECO:0007669"/>
    <property type="project" value="TreeGrafter"/>
</dbReference>
<dbReference type="AlphaFoldDB" id="A0A6S7GYC9"/>
<keyword evidence="8 10" id="KW-0675">Receptor</keyword>
<reference evidence="11" key="1">
    <citation type="submission" date="2020-04" db="EMBL/GenBank/DDBJ databases">
        <authorList>
            <person name="Alioto T."/>
            <person name="Alioto T."/>
            <person name="Gomez Garrido J."/>
        </authorList>
    </citation>
    <scope>NUCLEOTIDE SEQUENCE</scope>
    <source>
        <strain evidence="11">A484AB</strain>
    </source>
</reference>
<keyword evidence="9 10" id="KW-0539">Nucleus</keyword>
<dbReference type="Gene3D" id="3.30.50.10">
    <property type="entry name" value="Erythroid Transcription Factor GATA-1, subunit A"/>
    <property type="match status" value="1"/>
</dbReference>
<evidence type="ECO:0000256" key="10">
    <source>
        <dbReference type="RuleBase" id="RU004334"/>
    </source>
</evidence>
<evidence type="ECO:0000256" key="4">
    <source>
        <dbReference type="ARBA" id="ARBA00022833"/>
    </source>
</evidence>
<keyword evidence="4 10" id="KW-0862">Zinc</keyword>
<keyword evidence="2 10" id="KW-0479">Metal-binding</keyword>
<evidence type="ECO:0000256" key="1">
    <source>
        <dbReference type="ARBA" id="ARBA00004123"/>
    </source>
</evidence>
<dbReference type="GO" id="GO:0071376">
    <property type="term" value="P:cellular response to corticotropin-releasing hormone stimulus"/>
    <property type="evidence" value="ECO:0007669"/>
    <property type="project" value="TreeGrafter"/>
</dbReference>
<dbReference type="OrthoDB" id="5952118at2759"/>
<dbReference type="SUPFAM" id="SSF57716">
    <property type="entry name" value="Glucocorticoid receptor-like (DNA-binding domain)"/>
    <property type="match status" value="1"/>
</dbReference>
<dbReference type="PANTHER" id="PTHR24085">
    <property type="entry name" value="NUCLEAR HORMONE RECEPTOR"/>
    <property type="match status" value="1"/>
</dbReference>
<dbReference type="InterPro" id="IPR013088">
    <property type="entry name" value="Znf_NHR/GATA"/>
</dbReference>
<dbReference type="GO" id="GO:0008270">
    <property type="term" value="F:zinc ion binding"/>
    <property type="evidence" value="ECO:0007669"/>
    <property type="project" value="UniProtKB-KW"/>
</dbReference>
<keyword evidence="3 10" id="KW-0863">Zinc-finger</keyword>
<dbReference type="Proteomes" id="UP001152795">
    <property type="component" value="Unassembled WGS sequence"/>
</dbReference>
<keyword evidence="12" id="KW-1185">Reference proteome</keyword>
<dbReference type="PRINTS" id="PR00047">
    <property type="entry name" value="STROIDFINGER"/>
</dbReference>
<dbReference type="InterPro" id="IPR035500">
    <property type="entry name" value="NHR-like_dom_sf"/>
</dbReference>
<evidence type="ECO:0000256" key="8">
    <source>
        <dbReference type="ARBA" id="ARBA00023170"/>
    </source>
</evidence>